<accession>A0ABU6TG67</accession>
<dbReference type="EMBL" id="JASCZI010090912">
    <property type="protein sequence ID" value="MED6147732.1"/>
    <property type="molecule type" value="Genomic_DNA"/>
</dbReference>
<gene>
    <name evidence="2" type="ORF">PIB30_046539</name>
</gene>
<reference evidence="2 3" key="1">
    <citation type="journal article" date="2023" name="Plants (Basel)">
        <title>Bridging the Gap: Combining Genomics and Transcriptomics Approaches to Understand Stylosanthes scabra, an Orphan Legume from the Brazilian Caatinga.</title>
        <authorList>
            <person name="Ferreira-Neto J.R.C."/>
            <person name="da Silva M.D."/>
            <person name="Binneck E."/>
            <person name="de Melo N.F."/>
            <person name="da Silva R.H."/>
            <person name="de Melo A.L.T.M."/>
            <person name="Pandolfi V."/>
            <person name="Bustamante F.O."/>
            <person name="Brasileiro-Vidal A.C."/>
            <person name="Benko-Iseppon A.M."/>
        </authorList>
    </citation>
    <scope>NUCLEOTIDE SEQUENCE [LARGE SCALE GENOMIC DNA]</scope>
    <source>
        <tissue evidence="2">Leaves</tissue>
    </source>
</reference>
<name>A0ABU6TG67_9FABA</name>
<dbReference type="Proteomes" id="UP001341840">
    <property type="component" value="Unassembled WGS sequence"/>
</dbReference>
<keyword evidence="3" id="KW-1185">Reference proteome</keyword>
<evidence type="ECO:0000313" key="3">
    <source>
        <dbReference type="Proteomes" id="UP001341840"/>
    </source>
</evidence>
<evidence type="ECO:0000313" key="2">
    <source>
        <dbReference type="EMBL" id="MED6147732.1"/>
    </source>
</evidence>
<proteinExistence type="predicted"/>
<evidence type="ECO:0000256" key="1">
    <source>
        <dbReference type="SAM" id="MobiDB-lite"/>
    </source>
</evidence>
<protein>
    <submittedName>
        <fullName evidence="2">Uncharacterized protein</fullName>
    </submittedName>
</protein>
<feature type="region of interest" description="Disordered" evidence="1">
    <location>
        <begin position="46"/>
        <end position="65"/>
    </location>
</feature>
<organism evidence="2 3">
    <name type="scientific">Stylosanthes scabra</name>
    <dbReference type="NCBI Taxonomy" id="79078"/>
    <lineage>
        <taxon>Eukaryota</taxon>
        <taxon>Viridiplantae</taxon>
        <taxon>Streptophyta</taxon>
        <taxon>Embryophyta</taxon>
        <taxon>Tracheophyta</taxon>
        <taxon>Spermatophyta</taxon>
        <taxon>Magnoliopsida</taxon>
        <taxon>eudicotyledons</taxon>
        <taxon>Gunneridae</taxon>
        <taxon>Pentapetalae</taxon>
        <taxon>rosids</taxon>
        <taxon>fabids</taxon>
        <taxon>Fabales</taxon>
        <taxon>Fabaceae</taxon>
        <taxon>Papilionoideae</taxon>
        <taxon>50 kb inversion clade</taxon>
        <taxon>dalbergioids sensu lato</taxon>
        <taxon>Dalbergieae</taxon>
        <taxon>Pterocarpus clade</taxon>
        <taxon>Stylosanthes</taxon>
    </lineage>
</organism>
<comment type="caution">
    <text evidence="2">The sequence shown here is derived from an EMBL/GenBank/DDBJ whole genome shotgun (WGS) entry which is preliminary data.</text>
</comment>
<sequence>MAHLHASRVRAMALARPRGEYGHIRPKLHKCVACSRARTRALGTFGSTTGRVAHPRPSDHAPARAHPSWHVFGPPFDGAPARQPLRLRSESSLFFAHSQLNFSLLLQFSLNQNSHTHTPPLLHCFCVCHEGESKPPPMTPLPRGFDLLGTRAEGGMKVFRPTVLIINCTLTDGKGWKTGILCMRGLSAWMATKEECSRSAYSG</sequence>